<reference evidence="1 2" key="1">
    <citation type="submission" date="2023-03" db="EMBL/GenBank/DDBJ databases">
        <title>Novel Species.</title>
        <authorList>
            <person name="Ma S."/>
        </authorList>
    </citation>
    <scope>NUCLEOTIDE SEQUENCE [LARGE SCALE GENOMIC DNA]</scope>
    <source>
        <strain evidence="1 2">B11</strain>
    </source>
</reference>
<proteinExistence type="predicted"/>
<keyword evidence="2" id="KW-1185">Reference proteome</keyword>
<evidence type="ECO:0000313" key="2">
    <source>
        <dbReference type="Proteomes" id="UP001461341"/>
    </source>
</evidence>
<dbReference type="EMBL" id="CP121689">
    <property type="protein sequence ID" value="WZL76635.1"/>
    <property type="molecule type" value="Genomic_DNA"/>
</dbReference>
<protein>
    <submittedName>
        <fullName evidence="1">Uncharacterized protein</fullName>
    </submittedName>
</protein>
<dbReference type="RefSeq" id="WP_369018799.1">
    <property type="nucleotide sequence ID" value="NZ_CP121689.1"/>
</dbReference>
<evidence type="ECO:0000313" key="1">
    <source>
        <dbReference type="EMBL" id="WZL76635.1"/>
    </source>
</evidence>
<gene>
    <name evidence="1" type="ORF">QBE54_02560</name>
</gene>
<dbReference type="Proteomes" id="UP001461341">
    <property type="component" value="Chromosome"/>
</dbReference>
<organism evidence="1 2">
    <name type="scientific">Thermatribacter velox</name>
    <dbReference type="NCBI Taxonomy" id="3039681"/>
    <lineage>
        <taxon>Bacteria</taxon>
        <taxon>Pseudomonadati</taxon>
        <taxon>Atribacterota</taxon>
        <taxon>Atribacteria</taxon>
        <taxon>Atribacterales</taxon>
        <taxon>Thermatribacteraceae</taxon>
        <taxon>Thermatribacter</taxon>
    </lineage>
</organism>
<accession>A0ABZ2YCA4</accession>
<dbReference type="PROSITE" id="PS51257">
    <property type="entry name" value="PROKAR_LIPOPROTEIN"/>
    <property type="match status" value="1"/>
</dbReference>
<sequence length="111" mass="12294">MRTLLFRILTIWVLLTLVVLLSGCRVGLGVVAEVRLGVIYFASSDATTYGELYLDGSRAGWLEPFGVISEVTTLDFPHQVDLHCGFCGEVHTWVFEPPFHAGETLELSVTH</sequence>
<name>A0ABZ2YCA4_9BACT</name>